<name>A0A1R3KDJ2_COCAP</name>
<comment type="caution">
    <text evidence="1">The sequence shown here is derived from an EMBL/GenBank/DDBJ whole genome shotgun (WGS) entry which is preliminary data.</text>
</comment>
<dbReference type="EMBL" id="AWWV01005488">
    <property type="protein sequence ID" value="OMP05160.1"/>
    <property type="molecule type" value="Genomic_DNA"/>
</dbReference>
<reference evidence="1 2" key="1">
    <citation type="submission" date="2013-09" db="EMBL/GenBank/DDBJ databases">
        <title>Corchorus capsularis genome sequencing.</title>
        <authorList>
            <person name="Alam M."/>
            <person name="Haque M.S."/>
            <person name="Islam M.S."/>
            <person name="Emdad E.M."/>
            <person name="Islam M.M."/>
            <person name="Ahmed B."/>
            <person name="Halim A."/>
            <person name="Hossen Q.M.M."/>
            <person name="Hossain M.Z."/>
            <person name="Ahmed R."/>
            <person name="Khan M.M."/>
            <person name="Islam R."/>
            <person name="Rashid M.M."/>
            <person name="Khan S.A."/>
            <person name="Rahman M.S."/>
            <person name="Alam M."/>
        </authorList>
    </citation>
    <scope>NUCLEOTIDE SEQUENCE [LARGE SCALE GENOMIC DNA]</scope>
    <source>
        <strain evidence="2">cv. CVL-1</strain>
        <tissue evidence="1">Whole seedling</tissue>
    </source>
</reference>
<evidence type="ECO:0000313" key="2">
    <source>
        <dbReference type="Proteomes" id="UP000188268"/>
    </source>
</evidence>
<feature type="non-terminal residue" evidence="1">
    <location>
        <position position="1"/>
    </location>
</feature>
<protein>
    <submittedName>
        <fullName evidence="1">Uncharacterized protein</fullName>
    </submittedName>
</protein>
<dbReference type="Gramene" id="OMP05160">
    <property type="protein sequence ID" value="OMP05160"/>
    <property type="gene ID" value="CCACVL1_02038"/>
</dbReference>
<organism evidence="1 2">
    <name type="scientific">Corchorus capsularis</name>
    <name type="common">Jute</name>
    <dbReference type="NCBI Taxonomy" id="210143"/>
    <lineage>
        <taxon>Eukaryota</taxon>
        <taxon>Viridiplantae</taxon>
        <taxon>Streptophyta</taxon>
        <taxon>Embryophyta</taxon>
        <taxon>Tracheophyta</taxon>
        <taxon>Spermatophyta</taxon>
        <taxon>Magnoliopsida</taxon>
        <taxon>eudicotyledons</taxon>
        <taxon>Gunneridae</taxon>
        <taxon>Pentapetalae</taxon>
        <taxon>rosids</taxon>
        <taxon>malvids</taxon>
        <taxon>Malvales</taxon>
        <taxon>Malvaceae</taxon>
        <taxon>Grewioideae</taxon>
        <taxon>Apeibeae</taxon>
        <taxon>Corchorus</taxon>
    </lineage>
</organism>
<gene>
    <name evidence="1" type="ORF">CCACVL1_02038</name>
</gene>
<dbReference type="AlphaFoldDB" id="A0A1R3KDJ2"/>
<keyword evidence="2" id="KW-1185">Reference proteome</keyword>
<accession>A0A1R3KDJ2</accession>
<dbReference type="Proteomes" id="UP000188268">
    <property type="component" value="Unassembled WGS sequence"/>
</dbReference>
<sequence>DTNTQQSGCGGSALSLSLSAEINGELRVETSLF</sequence>
<proteinExistence type="predicted"/>
<evidence type="ECO:0000313" key="1">
    <source>
        <dbReference type="EMBL" id="OMP05160.1"/>
    </source>
</evidence>